<feature type="domain" description="C2" evidence="3">
    <location>
        <begin position="206"/>
        <end position="332"/>
    </location>
</feature>
<dbReference type="InterPro" id="IPR030537">
    <property type="entry name" value="Syt12_C2B"/>
</dbReference>
<dbReference type="InterPro" id="IPR000008">
    <property type="entry name" value="C2_dom"/>
</dbReference>
<dbReference type="Gene3D" id="2.60.40.150">
    <property type="entry name" value="C2 domain"/>
    <property type="match status" value="2"/>
</dbReference>
<feature type="non-terminal residue" evidence="4">
    <location>
        <position position="1"/>
    </location>
</feature>
<dbReference type="GO" id="GO:0048791">
    <property type="term" value="P:calcium ion-regulated exocytosis of neurotransmitter"/>
    <property type="evidence" value="ECO:0007669"/>
    <property type="project" value="TreeGrafter"/>
</dbReference>
<dbReference type="PRINTS" id="PR00399">
    <property type="entry name" value="SYNAPTOTAGMN"/>
</dbReference>
<dbReference type="GO" id="GO:0048488">
    <property type="term" value="P:synaptic vesicle endocytosis"/>
    <property type="evidence" value="ECO:0007669"/>
    <property type="project" value="TreeGrafter"/>
</dbReference>
<sequence>CSAHARVSRQAKPVAPRAEPGWLQHHVLASEWGYIRLPSERGAEPAWLGGGHLPGWFLRAAGCGWTQHLEAVEIRKVPHTVAFPQLRLSIPTRKIWDVLFRSPTEGICRCGFKGFLYLLVERTVDLSPFVLKRVAANNHRRTSTTSSRKPSLALCDTPDGFRDLGHLELMSRELDPTGAAQLNRSISTDSLSSISSIANNFGHDFTVGQLEVTLEFEPFRHRGQGAGLLHVTLHQGKDLLEKEEGDFPGCFIRVSLGPEEINVGVTRVQTNAFTVMFDEHYTVPVDLSTLEEYSLRFAAFGIDADERNISAGIADLKLSDLDLTIRPFNAWLYLQDVNKAVDAVGEILLSLSYLPTAERLTVVVAKCKNLVWTDSKTTADPFVKVYLLQDGRKISKKKTSTKRDDTNPIFNEAMIFSVPSNVLQELSLRVTVAETTDDGRGENLGHVIIGPEASGMGITHWNQMLATLRKPVSMWHPLRRI</sequence>
<organism evidence="4">
    <name type="scientific">Tetraodon nigroviridis</name>
    <name type="common">Spotted green pufferfish</name>
    <name type="synonym">Chelonodon nigroviridis</name>
    <dbReference type="NCBI Taxonomy" id="99883"/>
    <lineage>
        <taxon>Eukaryota</taxon>
        <taxon>Metazoa</taxon>
        <taxon>Chordata</taxon>
        <taxon>Craniata</taxon>
        <taxon>Vertebrata</taxon>
        <taxon>Euteleostomi</taxon>
        <taxon>Actinopterygii</taxon>
        <taxon>Neopterygii</taxon>
        <taxon>Teleostei</taxon>
        <taxon>Neoteleostei</taxon>
        <taxon>Acanthomorphata</taxon>
        <taxon>Eupercaria</taxon>
        <taxon>Tetraodontiformes</taxon>
        <taxon>Tetradontoidea</taxon>
        <taxon>Tetraodontidae</taxon>
        <taxon>Tetraodon</taxon>
    </lineage>
</organism>
<dbReference type="InterPro" id="IPR035892">
    <property type="entry name" value="C2_domain_sf"/>
</dbReference>
<dbReference type="PANTHER" id="PTHR10024:SF252">
    <property type="entry name" value="SYNAPTOTAGMIN-12"/>
    <property type="match status" value="1"/>
</dbReference>
<keyword evidence="2" id="KW-0677">Repeat</keyword>
<dbReference type="GO" id="GO:0005544">
    <property type="term" value="F:calcium-dependent phospholipid binding"/>
    <property type="evidence" value="ECO:0007669"/>
    <property type="project" value="TreeGrafter"/>
</dbReference>
<proteinExistence type="inferred from homology"/>
<feature type="non-terminal residue" evidence="4">
    <location>
        <position position="481"/>
    </location>
</feature>
<dbReference type="EMBL" id="CAAE01012080">
    <property type="protein sequence ID" value="CAF94332.1"/>
    <property type="molecule type" value="Genomic_DNA"/>
</dbReference>
<dbReference type="FunFam" id="2.60.40.150:FF:000350">
    <property type="entry name" value="Similar to synaptotagmin XII"/>
    <property type="match status" value="1"/>
</dbReference>
<dbReference type="SUPFAM" id="SSF49562">
    <property type="entry name" value="C2 domain (Calcium/lipid-binding domain, CaLB)"/>
    <property type="match status" value="2"/>
</dbReference>
<dbReference type="PROSITE" id="PS50004">
    <property type="entry name" value="C2"/>
    <property type="match status" value="2"/>
</dbReference>
<protein>
    <submittedName>
        <fullName evidence="4">(spotted green pufferfish) hypothetical protein</fullName>
    </submittedName>
</protein>
<dbReference type="GO" id="GO:0098793">
    <property type="term" value="C:presynapse"/>
    <property type="evidence" value="ECO:0007669"/>
    <property type="project" value="GOC"/>
</dbReference>
<reference evidence="4" key="1">
    <citation type="journal article" date="2004" name="Nature">
        <title>Genome duplication in the teleost fish Tetraodon nigroviridis reveals the early vertebrate proto-karyotype.</title>
        <authorList>
            <person name="Jaillon O."/>
            <person name="Aury J.-M."/>
            <person name="Brunet F."/>
            <person name="Petit J.-L."/>
            <person name="Stange-Thomann N."/>
            <person name="Mauceli E."/>
            <person name="Bouneau L."/>
            <person name="Fischer C."/>
            <person name="Ozouf-Costaz C."/>
            <person name="Bernot A."/>
            <person name="Nicaud S."/>
            <person name="Jaffe D."/>
            <person name="Fisher S."/>
            <person name="Lutfalla G."/>
            <person name="Dossat C."/>
            <person name="Segurens B."/>
            <person name="Dasilva C."/>
            <person name="Salanoubat M."/>
            <person name="Levy M."/>
            <person name="Boudet N."/>
            <person name="Castellano S."/>
            <person name="Anthouard V."/>
            <person name="Jubin C."/>
            <person name="Castelli V."/>
            <person name="Katinka M."/>
            <person name="Vacherie B."/>
            <person name="Biemont C."/>
            <person name="Skalli Z."/>
            <person name="Cattolico L."/>
            <person name="Poulain J."/>
            <person name="De Berardinis V."/>
            <person name="Cruaud C."/>
            <person name="Duprat S."/>
            <person name="Brottier P."/>
            <person name="Coutanceau J.-P."/>
            <person name="Gouzy J."/>
            <person name="Parra G."/>
            <person name="Lardier G."/>
            <person name="Chapple C."/>
            <person name="McKernan K.J."/>
            <person name="McEwan P."/>
            <person name="Bosak S."/>
            <person name="Kellis M."/>
            <person name="Volff J.-N."/>
            <person name="Guigo R."/>
            <person name="Zody M.C."/>
            <person name="Mesirov J."/>
            <person name="Lindblad-Toh K."/>
            <person name="Birren B."/>
            <person name="Nusbaum C."/>
            <person name="Kahn D."/>
            <person name="Robinson-Rechavi M."/>
            <person name="Laudet V."/>
            <person name="Schachter V."/>
            <person name="Quetier F."/>
            <person name="Saurin W."/>
            <person name="Scarpelli C."/>
            <person name="Wincker P."/>
            <person name="Lander E.S."/>
            <person name="Weissenbach J."/>
            <person name="Roest Crollius H."/>
        </authorList>
    </citation>
    <scope>NUCLEOTIDE SEQUENCE [LARGE SCALE GENOMIC DNA]</scope>
</reference>
<dbReference type="CDD" id="cd00030">
    <property type="entry name" value="C2"/>
    <property type="match status" value="1"/>
</dbReference>
<dbReference type="GO" id="GO:0030276">
    <property type="term" value="F:clathrin binding"/>
    <property type="evidence" value="ECO:0007669"/>
    <property type="project" value="TreeGrafter"/>
</dbReference>
<comment type="similarity">
    <text evidence="1">Belongs to the synaptotagmin family.</text>
</comment>
<dbReference type="OrthoDB" id="67700at2759"/>
<name>Q4SYF0_TETNG</name>
<dbReference type="KEGG" id="tng:GSTEN00010364G001"/>
<dbReference type="FunFam" id="2.60.40.150:FF:000080">
    <property type="entry name" value="Putative synaptotagmin-12"/>
    <property type="match status" value="1"/>
</dbReference>
<dbReference type="Pfam" id="PF00168">
    <property type="entry name" value="C2"/>
    <property type="match status" value="2"/>
</dbReference>
<evidence type="ECO:0000313" key="4">
    <source>
        <dbReference type="EMBL" id="CAF94332.1"/>
    </source>
</evidence>
<gene>
    <name evidence="4" type="ORF">GSTENG00010364001</name>
</gene>
<dbReference type="GO" id="GO:0001786">
    <property type="term" value="F:phosphatidylserine binding"/>
    <property type="evidence" value="ECO:0007669"/>
    <property type="project" value="TreeGrafter"/>
</dbReference>
<evidence type="ECO:0000256" key="1">
    <source>
        <dbReference type="ARBA" id="ARBA00006996"/>
    </source>
</evidence>
<evidence type="ECO:0000256" key="2">
    <source>
        <dbReference type="ARBA" id="ARBA00022737"/>
    </source>
</evidence>
<dbReference type="GO" id="GO:0000149">
    <property type="term" value="F:SNARE binding"/>
    <property type="evidence" value="ECO:0007669"/>
    <property type="project" value="TreeGrafter"/>
</dbReference>
<evidence type="ECO:0000259" key="3">
    <source>
        <dbReference type="PROSITE" id="PS50004"/>
    </source>
</evidence>
<feature type="domain" description="C2" evidence="3">
    <location>
        <begin position="343"/>
        <end position="476"/>
    </location>
</feature>
<comment type="caution">
    <text evidence="4">The sequence shown here is derived from an EMBL/GenBank/DDBJ whole genome shotgun (WGS) entry which is preliminary data.</text>
</comment>
<dbReference type="PANTHER" id="PTHR10024">
    <property type="entry name" value="SYNAPTOTAGMIN"/>
    <property type="match status" value="1"/>
</dbReference>
<dbReference type="AlphaFoldDB" id="Q4SYF0"/>
<dbReference type="GO" id="GO:0005509">
    <property type="term" value="F:calcium ion binding"/>
    <property type="evidence" value="ECO:0007669"/>
    <property type="project" value="TreeGrafter"/>
</dbReference>
<dbReference type="GO" id="GO:0005886">
    <property type="term" value="C:plasma membrane"/>
    <property type="evidence" value="ECO:0007669"/>
    <property type="project" value="TreeGrafter"/>
</dbReference>
<dbReference type="SMART" id="SM00239">
    <property type="entry name" value="C2"/>
    <property type="match status" value="2"/>
</dbReference>
<accession>Q4SYF0</accession>
<dbReference type="CDD" id="cd08406">
    <property type="entry name" value="C2B_Synaptotagmin-12"/>
    <property type="match status" value="1"/>
</dbReference>
<dbReference type="InterPro" id="IPR001565">
    <property type="entry name" value="Synaptotagmin"/>
</dbReference>
<dbReference type="GO" id="GO:0070382">
    <property type="term" value="C:exocytic vesicle"/>
    <property type="evidence" value="ECO:0007669"/>
    <property type="project" value="TreeGrafter"/>
</dbReference>
<reference evidence="4" key="2">
    <citation type="submission" date="2004-02" db="EMBL/GenBank/DDBJ databases">
        <authorList>
            <consortium name="Genoscope"/>
            <consortium name="Whitehead Institute Centre for Genome Research"/>
        </authorList>
    </citation>
    <scope>NUCLEOTIDE SEQUENCE</scope>
</reference>